<comment type="caution">
    <text evidence="5">The sequence shown here is derived from an EMBL/GenBank/DDBJ whole genome shotgun (WGS) entry which is preliminary data.</text>
</comment>
<dbReference type="Proteomes" id="UP000656077">
    <property type="component" value="Unassembled WGS sequence"/>
</dbReference>
<keyword evidence="2" id="KW-0238">DNA-binding</keyword>
<reference evidence="5" key="1">
    <citation type="submission" date="2019-12" db="EMBL/GenBank/DDBJ databases">
        <title>Microbes associate with the intestines of laboratory mice.</title>
        <authorList>
            <person name="Navarre W."/>
            <person name="Wong E."/>
        </authorList>
    </citation>
    <scope>NUCLEOTIDE SEQUENCE</scope>
    <source>
        <strain evidence="5">NM79_F5</strain>
    </source>
</reference>
<dbReference type="InterPro" id="IPR050959">
    <property type="entry name" value="MarA-like"/>
</dbReference>
<dbReference type="Gene3D" id="1.10.10.60">
    <property type="entry name" value="Homeodomain-like"/>
    <property type="match status" value="2"/>
</dbReference>
<name>A0A964RMU6_9CLOT</name>
<dbReference type="InterPro" id="IPR009057">
    <property type="entry name" value="Homeodomain-like_sf"/>
</dbReference>
<dbReference type="SMART" id="SM00871">
    <property type="entry name" value="AraC_E_bind"/>
    <property type="match status" value="1"/>
</dbReference>
<dbReference type="InterPro" id="IPR018062">
    <property type="entry name" value="HTH_AraC-typ_CS"/>
</dbReference>
<dbReference type="Pfam" id="PF06445">
    <property type="entry name" value="GyrI-like"/>
    <property type="match status" value="1"/>
</dbReference>
<dbReference type="SMART" id="SM00342">
    <property type="entry name" value="HTH_ARAC"/>
    <property type="match status" value="1"/>
</dbReference>
<evidence type="ECO:0000259" key="4">
    <source>
        <dbReference type="PROSITE" id="PS01124"/>
    </source>
</evidence>
<dbReference type="EMBL" id="WSRQ01000018">
    <property type="protein sequence ID" value="MVX64557.1"/>
    <property type="molecule type" value="Genomic_DNA"/>
</dbReference>
<dbReference type="Gene3D" id="3.20.80.10">
    <property type="entry name" value="Regulatory factor, effector binding domain"/>
    <property type="match status" value="1"/>
</dbReference>
<dbReference type="Pfam" id="PF12833">
    <property type="entry name" value="HTH_18"/>
    <property type="match status" value="1"/>
</dbReference>
<dbReference type="SUPFAM" id="SSF55136">
    <property type="entry name" value="Probable bacterial effector-binding domain"/>
    <property type="match status" value="1"/>
</dbReference>
<dbReference type="PANTHER" id="PTHR47504:SF5">
    <property type="entry name" value="RIGHT ORIGIN-BINDING PROTEIN"/>
    <property type="match status" value="1"/>
</dbReference>
<keyword evidence="1" id="KW-0805">Transcription regulation</keyword>
<dbReference type="GO" id="GO:0043565">
    <property type="term" value="F:sequence-specific DNA binding"/>
    <property type="evidence" value="ECO:0007669"/>
    <property type="project" value="InterPro"/>
</dbReference>
<dbReference type="InterPro" id="IPR018060">
    <property type="entry name" value="HTH_AraC"/>
</dbReference>
<evidence type="ECO:0000313" key="5">
    <source>
        <dbReference type="EMBL" id="MVX64557.1"/>
    </source>
</evidence>
<dbReference type="SUPFAM" id="SSF46689">
    <property type="entry name" value="Homeodomain-like"/>
    <property type="match status" value="2"/>
</dbReference>
<evidence type="ECO:0000256" key="3">
    <source>
        <dbReference type="ARBA" id="ARBA00023163"/>
    </source>
</evidence>
<evidence type="ECO:0000256" key="1">
    <source>
        <dbReference type="ARBA" id="ARBA00023015"/>
    </source>
</evidence>
<dbReference type="PROSITE" id="PS00041">
    <property type="entry name" value="HTH_ARAC_FAMILY_1"/>
    <property type="match status" value="1"/>
</dbReference>
<keyword evidence="3" id="KW-0804">Transcription</keyword>
<evidence type="ECO:0000256" key="2">
    <source>
        <dbReference type="ARBA" id="ARBA00023125"/>
    </source>
</evidence>
<feature type="domain" description="HTH araC/xylS-type" evidence="4">
    <location>
        <begin position="10"/>
        <end position="108"/>
    </location>
</feature>
<dbReference type="RefSeq" id="WP_160359452.1">
    <property type="nucleotide sequence ID" value="NZ_WSRQ01000018.1"/>
</dbReference>
<protein>
    <submittedName>
        <fullName evidence="5">Helix-turn-helix domain-containing protein</fullName>
    </submittedName>
</protein>
<dbReference type="GO" id="GO:0003700">
    <property type="term" value="F:DNA-binding transcription factor activity"/>
    <property type="evidence" value="ECO:0007669"/>
    <property type="project" value="InterPro"/>
</dbReference>
<dbReference type="PROSITE" id="PS01124">
    <property type="entry name" value="HTH_ARAC_FAMILY_2"/>
    <property type="match status" value="1"/>
</dbReference>
<proteinExistence type="predicted"/>
<evidence type="ECO:0000313" key="6">
    <source>
        <dbReference type="Proteomes" id="UP000656077"/>
    </source>
</evidence>
<organism evidence="5 6">
    <name type="scientific">Clostridium chromiireducens</name>
    <dbReference type="NCBI Taxonomy" id="225345"/>
    <lineage>
        <taxon>Bacteria</taxon>
        <taxon>Bacillati</taxon>
        <taxon>Bacillota</taxon>
        <taxon>Clostridia</taxon>
        <taxon>Eubacteriales</taxon>
        <taxon>Clostridiaceae</taxon>
        <taxon>Clostridium</taxon>
    </lineage>
</organism>
<dbReference type="InterPro" id="IPR010499">
    <property type="entry name" value="AraC_E-bd"/>
</dbReference>
<dbReference type="AlphaFoldDB" id="A0A964RMU6"/>
<dbReference type="InterPro" id="IPR029442">
    <property type="entry name" value="GyrI-like"/>
</dbReference>
<gene>
    <name evidence="5" type="ORF">GKZ28_12730</name>
</gene>
<dbReference type="PANTHER" id="PTHR47504">
    <property type="entry name" value="RIGHT ORIGIN-BINDING PROTEIN"/>
    <property type="match status" value="1"/>
</dbReference>
<sequence>MKVDWIERMNEAISYIEDNIKGNIDYEQVAKIACCPNYHFQRMFAFITEVPISQYVRRRRLTLAAFELQQSNKSVIEIALEYGYESHAAFTRAFSEFHGISPIAVRKSGAKLKACSRMSFHVSFKGGTEMDYRIEKTGPFSAVGFKYRVNNERAFDLVPSIWKEVSKNGISEKLLNLMDKNSDKLLNGVLGVSADGNWGNNDDFSYYVSVLYEKETPIDMERLNFPESQWIVFEAENLTDISKAWRRLYNELIPMSMYKLADLPVIECYYPPEHNPQNELWIPIVMKN</sequence>
<accession>A0A964RMU6</accession>
<dbReference type="InterPro" id="IPR011256">
    <property type="entry name" value="Reg_factor_effector_dom_sf"/>
</dbReference>